<dbReference type="InterPro" id="IPR006148">
    <property type="entry name" value="Glc/Gal-6P_isomerase"/>
</dbReference>
<dbReference type="GO" id="GO:0017057">
    <property type="term" value="F:6-phosphogluconolactonase activity"/>
    <property type="evidence" value="ECO:0007669"/>
    <property type="project" value="UniProtKB-UniRule"/>
</dbReference>
<evidence type="ECO:0000259" key="8">
    <source>
        <dbReference type="Pfam" id="PF01182"/>
    </source>
</evidence>
<evidence type="ECO:0000256" key="5">
    <source>
        <dbReference type="ARBA" id="ARBA00013198"/>
    </source>
</evidence>
<accession>A0A2X0SGD1</accession>
<evidence type="ECO:0000256" key="2">
    <source>
        <dbReference type="ARBA" id="ARBA00002681"/>
    </source>
</evidence>
<comment type="catalytic activity">
    <reaction evidence="1 7">
        <text>6-phospho-D-glucono-1,5-lactone + H2O = 6-phospho-D-gluconate + H(+)</text>
        <dbReference type="Rhea" id="RHEA:12556"/>
        <dbReference type="ChEBI" id="CHEBI:15377"/>
        <dbReference type="ChEBI" id="CHEBI:15378"/>
        <dbReference type="ChEBI" id="CHEBI:57955"/>
        <dbReference type="ChEBI" id="CHEBI:58759"/>
        <dbReference type="EC" id="3.1.1.31"/>
    </reaction>
</comment>
<dbReference type="Pfam" id="PF01182">
    <property type="entry name" value="Glucosamine_iso"/>
    <property type="match status" value="1"/>
</dbReference>
<evidence type="ECO:0000256" key="3">
    <source>
        <dbReference type="ARBA" id="ARBA00004961"/>
    </source>
</evidence>
<evidence type="ECO:0000256" key="6">
    <source>
        <dbReference type="ARBA" id="ARBA00020337"/>
    </source>
</evidence>
<gene>
    <name evidence="7" type="primary">pgl</name>
    <name evidence="9" type="ORF">NITFAB_2044</name>
</gene>
<keyword evidence="7" id="KW-0378">Hydrolase</keyword>
<dbReference type="InterPro" id="IPR037171">
    <property type="entry name" value="NagB/RpiA_transferase-like"/>
</dbReference>
<dbReference type="CDD" id="cd01400">
    <property type="entry name" value="6PGL"/>
    <property type="match status" value="1"/>
</dbReference>
<evidence type="ECO:0000313" key="9">
    <source>
        <dbReference type="EMBL" id="SPS06451.1"/>
    </source>
</evidence>
<dbReference type="Gene3D" id="3.40.50.1360">
    <property type="match status" value="1"/>
</dbReference>
<dbReference type="GO" id="GO:0005975">
    <property type="term" value="P:carbohydrate metabolic process"/>
    <property type="evidence" value="ECO:0007669"/>
    <property type="project" value="UniProtKB-UniRule"/>
</dbReference>
<dbReference type="GO" id="GO:0006098">
    <property type="term" value="P:pentose-phosphate shunt"/>
    <property type="evidence" value="ECO:0007669"/>
    <property type="project" value="UniProtKB-UniPathway"/>
</dbReference>
<dbReference type="EMBL" id="LS423452">
    <property type="protein sequence ID" value="SPS06451.1"/>
    <property type="molecule type" value="Genomic_DNA"/>
</dbReference>
<dbReference type="NCBIfam" id="TIGR01198">
    <property type="entry name" value="pgl"/>
    <property type="match status" value="1"/>
</dbReference>
<reference evidence="9" key="1">
    <citation type="submission" date="2018-05" db="EMBL/GenBank/DDBJ databases">
        <authorList>
            <person name="Lanie J.A."/>
            <person name="Ng W.-L."/>
            <person name="Kazmierczak K.M."/>
            <person name="Andrzejewski T.M."/>
            <person name="Davidsen T.M."/>
            <person name="Wayne K.J."/>
            <person name="Tettelin H."/>
            <person name="Glass J.I."/>
            <person name="Rusch D."/>
            <person name="Podicherti R."/>
            <person name="Tsui H.-C.T."/>
            <person name="Winkler M.E."/>
        </authorList>
    </citation>
    <scope>NUCLEOTIDE SEQUENCE</scope>
    <source>
        <strain evidence="9">KNB</strain>
    </source>
</reference>
<organism evidence="9">
    <name type="scientific">Candidatus Nitrotoga fabula</name>
    <dbReference type="NCBI Taxonomy" id="2182327"/>
    <lineage>
        <taxon>Bacteria</taxon>
        <taxon>Pseudomonadati</taxon>
        <taxon>Pseudomonadota</taxon>
        <taxon>Betaproteobacteria</taxon>
        <taxon>Nitrosomonadales</taxon>
        <taxon>Gallionellaceae</taxon>
        <taxon>Candidatus Nitrotoga</taxon>
    </lineage>
</organism>
<dbReference type="InterPro" id="IPR039104">
    <property type="entry name" value="6PGL"/>
</dbReference>
<dbReference type="AlphaFoldDB" id="A0A2X0SGD1"/>
<feature type="domain" description="Glucosamine/galactosamine-6-phosphate isomerase" evidence="8">
    <location>
        <begin position="19"/>
        <end position="224"/>
    </location>
</feature>
<proteinExistence type="inferred from homology"/>
<evidence type="ECO:0000256" key="1">
    <source>
        <dbReference type="ARBA" id="ARBA00000832"/>
    </source>
</evidence>
<protein>
    <recommendedName>
        <fullName evidence="6 7">6-phosphogluconolactonase</fullName>
        <shortName evidence="7">6PGL</shortName>
        <ecNumber evidence="5 7">3.1.1.31</ecNumber>
    </recommendedName>
</protein>
<evidence type="ECO:0000256" key="7">
    <source>
        <dbReference type="RuleBase" id="RU365095"/>
    </source>
</evidence>
<dbReference type="InterPro" id="IPR005900">
    <property type="entry name" value="6-phosphogluconolactonase_DevB"/>
</dbReference>
<name>A0A2X0SGD1_9PROT</name>
<dbReference type="PANTHER" id="PTHR11054">
    <property type="entry name" value="6-PHOSPHOGLUCONOLACTONASE"/>
    <property type="match status" value="1"/>
</dbReference>
<sequence>MGTLTATSPQLCRWHDFSTTAELEQSAAHAILQAAEAAVRLRGAFHIVLAGGTTPRRIYEALRKADADWNAWHVYFSDERCLPAYHPERNSRMAMETWLDQVSIPPGQIHPIQAELGAEIAACAYAKTLKNIPLFDLVILGLGEDGHTASLFPGHDLGSATDSPTVLAVGNAPKFPPQRVSLGAHRLSAARKVFFIVSGASKKKAIQNWLHGIPIPAAAIRPQDGIDVYLVTALLETDH</sequence>
<comment type="similarity">
    <text evidence="4 7">Belongs to the glucosamine/galactosamine-6-phosphate isomerase family. 6-phosphogluconolactonase subfamily.</text>
</comment>
<dbReference type="SUPFAM" id="SSF100950">
    <property type="entry name" value="NagB/RpiA/CoA transferase-like"/>
    <property type="match status" value="1"/>
</dbReference>
<dbReference type="PANTHER" id="PTHR11054:SF0">
    <property type="entry name" value="6-PHOSPHOGLUCONOLACTONASE"/>
    <property type="match status" value="1"/>
</dbReference>
<comment type="pathway">
    <text evidence="3 7">Carbohydrate degradation; pentose phosphate pathway; D-ribulose 5-phosphate from D-glucose 6-phosphate (oxidative stage): step 2/3.</text>
</comment>
<dbReference type="UniPathway" id="UPA00115">
    <property type="reaction ID" value="UER00409"/>
</dbReference>
<dbReference type="EC" id="3.1.1.31" evidence="5 7"/>
<comment type="function">
    <text evidence="2 7">Hydrolysis of 6-phosphogluconolactone to 6-phosphogluconate.</text>
</comment>
<evidence type="ECO:0000256" key="4">
    <source>
        <dbReference type="ARBA" id="ARBA00010662"/>
    </source>
</evidence>